<evidence type="ECO:0000256" key="3">
    <source>
        <dbReference type="ARBA" id="ARBA00023602"/>
    </source>
</evidence>
<evidence type="ECO:0000256" key="2">
    <source>
        <dbReference type="ARBA" id="ARBA00022803"/>
    </source>
</evidence>
<feature type="region of interest" description="Disordered" evidence="4">
    <location>
        <begin position="1"/>
        <end position="27"/>
    </location>
</feature>
<comment type="similarity">
    <text evidence="3">Belongs to the TTC4 family.</text>
</comment>
<protein>
    <recommendedName>
        <fullName evidence="5">Cns1/TTC4 wheel domain-containing protein</fullName>
    </recommendedName>
</protein>
<dbReference type="InterPro" id="IPR019734">
    <property type="entry name" value="TPR_rpt"/>
</dbReference>
<dbReference type="SMART" id="SM00028">
    <property type="entry name" value="TPR"/>
    <property type="match status" value="3"/>
</dbReference>
<dbReference type="AlphaFoldDB" id="A0AAN9VLL5"/>
<sequence>MKEESLRNKRPMSDEERQQLAEQLDKELDDYINSLPKTSYTDGWPEDRWEEEMEKHPFFMTKSPSQDAELPPLLEGIQQLKYDEEENTPEELAATYKEDGNFNFKCKKYRVAVISYTEGIRQNCNNKDLNAQLYNNRAASHFFLKNYRSCLRDCQEALKLKKPYVKAQTRLAQCFLFLHLHDDCIQACDDILMDSPSDKEILDLRNKAVNSKKVQEREKRKLAAAQRKDEVNEKALLKALQDRNIQIYKKGAEKWSLKDLEPQSPEAIHSKVHLENNRLVWPVIFLYPEYQTTDFIQEFSEDSTFEDQLNVMFEVCPEWDVEEKYKPPHLQVYFENQNTGRLCSVPSKSTLLQALSDKRYFVIGGTPSFIIFVTGSDTEKKYVNS</sequence>
<proteinExistence type="inferred from homology"/>
<dbReference type="PANTHER" id="PTHR46035:SF1">
    <property type="entry name" value="TETRATRICOPEPTIDE REPEAT PROTEIN 4"/>
    <property type="match status" value="1"/>
</dbReference>
<dbReference type="Gene3D" id="1.25.40.10">
    <property type="entry name" value="Tetratricopeptide repeat domain"/>
    <property type="match status" value="1"/>
</dbReference>
<comment type="caution">
    <text evidence="6">The sequence shown here is derived from an EMBL/GenBank/DDBJ whole genome shotgun (WGS) entry which is preliminary data.</text>
</comment>
<dbReference type="Proteomes" id="UP001378592">
    <property type="component" value="Unassembled WGS sequence"/>
</dbReference>
<accession>A0AAN9VLL5</accession>
<organism evidence="6 7">
    <name type="scientific">Gryllus longicercus</name>
    <dbReference type="NCBI Taxonomy" id="2509291"/>
    <lineage>
        <taxon>Eukaryota</taxon>
        <taxon>Metazoa</taxon>
        <taxon>Ecdysozoa</taxon>
        <taxon>Arthropoda</taxon>
        <taxon>Hexapoda</taxon>
        <taxon>Insecta</taxon>
        <taxon>Pterygota</taxon>
        <taxon>Neoptera</taxon>
        <taxon>Polyneoptera</taxon>
        <taxon>Orthoptera</taxon>
        <taxon>Ensifera</taxon>
        <taxon>Gryllidea</taxon>
        <taxon>Grylloidea</taxon>
        <taxon>Gryllidae</taxon>
        <taxon>Gryllinae</taxon>
        <taxon>Gryllus</taxon>
    </lineage>
</organism>
<evidence type="ECO:0000259" key="5">
    <source>
        <dbReference type="Pfam" id="PF18972"/>
    </source>
</evidence>
<dbReference type="PANTHER" id="PTHR46035">
    <property type="entry name" value="TETRATRICOPEPTIDE REPEAT PROTEIN 4"/>
    <property type="match status" value="1"/>
</dbReference>
<dbReference type="SUPFAM" id="SSF48452">
    <property type="entry name" value="TPR-like"/>
    <property type="match status" value="1"/>
</dbReference>
<dbReference type="GO" id="GO:0006457">
    <property type="term" value="P:protein folding"/>
    <property type="evidence" value="ECO:0007669"/>
    <property type="project" value="TreeGrafter"/>
</dbReference>
<dbReference type="Pfam" id="PF18972">
    <property type="entry name" value="Wheel"/>
    <property type="match status" value="1"/>
</dbReference>
<dbReference type="GO" id="GO:0005634">
    <property type="term" value="C:nucleus"/>
    <property type="evidence" value="ECO:0007669"/>
    <property type="project" value="TreeGrafter"/>
</dbReference>
<feature type="domain" description="Cns1/TTC4 wheel" evidence="5">
    <location>
        <begin position="276"/>
        <end position="382"/>
    </location>
</feature>
<keyword evidence="1" id="KW-0677">Repeat</keyword>
<dbReference type="CDD" id="cd21380">
    <property type="entry name" value="CTWD_Cns1"/>
    <property type="match status" value="1"/>
</dbReference>
<gene>
    <name evidence="6" type="ORF">R5R35_007188</name>
</gene>
<dbReference type="InterPro" id="IPR011990">
    <property type="entry name" value="TPR-like_helical_dom_sf"/>
</dbReference>
<name>A0AAN9VLL5_9ORTH</name>
<feature type="compositionally biased region" description="Basic and acidic residues" evidence="4">
    <location>
        <begin position="1"/>
        <end position="26"/>
    </location>
</feature>
<reference evidence="6 7" key="1">
    <citation type="submission" date="2024-03" db="EMBL/GenBank/DDBJ databases">
        <title>The genome assembly and annotation of the cricket Gryllus longicercus Weissman &amp; Gray.</title>
        <authorList>
            <person name="Szrajer S."/>
            <person name="Gray D."/>
            <person name="Ylla G."/>
        </authorList>
    </citation>
    <scope>NUCLEOTIDE SEQUENCE [LARGE SCALE GENOMIC DNA]</scope>
    <source>
        <strain evidence="6">DAG 2021-001</strain>
        <tissue evidence="6">Whole body minus gut</tissue>
    </source>
</reference>
<dbReference type="GO" id="GO:0051879">
    <property type="term" value="F:Hsp90 protein binding"/>
    <property type="evidence" value="ECO:0007669"/>
    <property type="project" value="InterPro"/>
</dbReference>
<dbReference type="EMBL" id="JAZDUA010000187">
    <property type="protein sequence ID" value="KAK7865061.1"/>
    <property type="molecule type" value="Genomic_DNA"/>
</dbReference>
<keyword evidence="2" id="KW-0802">TPR repeat</keyword>
<dbReference type="GO" id="GO:0030544">
    <property type="term" value="F:Hsp70 protein binding"/>
    <property type="evidence" value="ECO:0007669"/>
    <property type="project" value="TreeGrafter"/>
</dbReference>
<evidence type="ECO:0000313" key="7">
    <source>
        <dbReference type="Proteomes" id="UP001378592"/>
    </source>
</evidence>
<keyword evidence="7" id="KW-1185">Reference proteome</keyword>
<evidence type="ECO:0000313" key="6">
    <source>
        <dbReference type="EMBL" id="KAK7865061.1"/>
    </source>
</evidence>
<evidence type="ECO:0000256" key="4">
    <source>
        <dbReference type="SAM" id="MobiDB-lite"/>
    </source>
</evidence>
<dbReference type="InterPro" id="IPR044059">
    <property type="entry name" value="Csn1/TTC4_wheel"/>
</dbReference>
<evidence type="ECO:0000256" key="1">
    <source>
        <dbReference type="ARBA" id="ARBA00022737"/>
    </source>
</evidence>
<dbReference type="GO" id="GO:0005829">
    <property type="term" value="C:cytosol"/>
    <property type="evidence" value="ECO:0007669"/>
    <property type="project" value="TreeGrafter"/>
</dbReference>